<name>A0A5M9MGH4_9EURO</name>
<gene>
    <name evidence="1" type="ORF">ATNIH1004_010368</name>
</gene>
<protein>
    <submittedName>
        <fullName evidence="1">Uncharacterized protein</fullName>
    </submittedName>
</protein>
<dbReference type="EMBL" id="QUQM01000005">
    <property type="protein sequence ID" value="KAA8643599.1"/>
    <property type="molecule type" value="Genomic_DNA"/>
</dbReference>
<organism evidence="1 2">
    <name type="scientific">Aspergillus tanneri</name>
    <dbReference type="NCBI Taxonomy" id="1220188"/>
    <lineage>
        <taxon>Eukaryota</taxon>
        <taxon>Fungi</taxon>
        <taxon>Dikarya</taxon>
        <taxon>Ascomycota</taxon>
        <taxon>Pezizomycotina</taxon>
        <taxon>Eurotiomycetes</taxon>
        <taxon>Eurotiomycetidae</taxon>
        <taxon>Eurotiales</taxon>
        <taxon>Aspergillaceae</taxon>
        <taxon>Aspergillus</taxon>
        <taxon>Aspergillus subgen. Circumdati</taxon>
    </lineage>
</organism>
<evidence type="ECO:0000313" key="1">
    <source>
        <dbReference type="EMBL" id="KAA8643599.1"/>
    </source>
</evidence>
<dbReference type="Proteomes" id="UP000324241">
    <property type="component" value="Unassembled WGS sequence"/>
</dbReference>
<dbReference type="AlphaFoldDB" id="A0A5M9MGH4"/>
<evidence type="ECO:0000313" key="2">
    <source>
        <dbReference type="Proteomes" id="UP000324241"/>
    </source>
</evidence>
<proteinExistence type="predicted"/>
<accession>A0A5M9MGH4</accession>
<comment type="caution">
    <text evidence="1">The sequence shown here is derived from an EMBL/GenBank/DDBJ whole genome shotgun (WGS) entry which is preliminary data.</text>
</comment>
<sequence>MEGMLANTKRVLILVGIEDRYGDSNTLAKRGRSGIHKGHESSAELFNNGQAYVPVAPL</sequence>
<reference evidence="1 2" key="1">
    <citation type="submission" date="2019-08" db="EMBL/GenBank/DDBJ databases">
        <title>The genome sequence of a newly discovered highly antifungal drug resistant Aspergillus species, Aspergillus tanneri NIH 1004.</title>
        <authorList>
            <person name="Mounaud S."/>
            <person name="Singh I."/>
            <person name="Joardar V."/>
            <person name="Pakala S."/>
            <person name="Pakala S."/>
            <person name="Venepally P."/>
            <person name="Chung J.K."/>
            <person name="Losada L."/>
            <person name="Nierman W.C."/>
        </authorList>
    </citation>
    <scope>NUCLEOTIDE SEQUENCE [LARGE SCALE GENOMIC DNA]</scope>
    <source>
        <strain evidence="1 2">NIH1004</strain>
    </source>
</reference>
<dbReference type="RefSeq" id="XP_033422961.1">
    <property type="nucleotide sequence ID" value="XM_033574943.1"/>
</dbReference>
<dbReference type="GeneID" id="54333070"/>